<evidence type="ECO:0000256" key="1">
    <source>
        <dbReference type="SAM" id="MobiDB-lite"/>
    </source>
</evidence>
<dbReference type="WBParaSite" id="PSAMB.scaffold7size148684.g101.t1">
    <property type="protein sequence ID" value="PSAMB.scaffold7size148684.g101.t1"/>
    <property type="gene ID" value="PSAMB.scaffold7size148684.g101"/>
</dbReference>
<evidence type="ECO:0000313" key="3">
    <source>
        <dbReference type="WBParaSite" id="PSAMB.scaffold7size148684.g101.t1"/>
    </source>
</evidence>
<dbReference type="Proteomes" id="UP000887566">
    <property type="component" value="Unplaced"/>
</dbReference>
<keyword evidence="2" id="KW-1185">Reference proteome</keyword>
<accession>A0A914XGU8</accession>
<organism evidence="2 3">
    <name type="scientific">Plectus sambesii</name>
    <dbReference type="NCBI Taxonomy" id="2011161"/>
    <lineage>
        <taxon>Eukaryota</taxon>
        <taxon>Metazoa</taxon>
        <taxon>Ecdysozoa</taxon>
        <taxon>Nematoda</taxon>
        <taxon>Chromadorea</taxon>
        <taxon>Plectida</taxon>
        <taxon>Plectina</taxon>
        <taxon>Plectoidea</taxon>
        <taxon>Plectidae</taxon>
        <taxon>Plectus</taxon>
    </lineage>
</organism>
<reference evidence="3" key="1">
    <citation type="submission" date="2022-11" db="UniProtKB">
        <authorList>
            <consortium name="WormBaseParasite"/>
        </authorList>
    </citation>
    <scope>IDENTIFICATION</scope>
</reference>
<proteinExistence type="predicted"/>
<feature type="region of interest" description="Disordered" evidence="1">
    <location>
        <begin position="45"/>
        <end position="66"/>
    </location>
</feature>
<evidence type="ECO:0000313" key="2">
    <source>
        <dbReference type="Proteomes" id="UP000887566"/>
    </source>
</evidence>
<name>A0A914XGU8_9BILA</name>
<sequence>MMKVLNEFAHDMASYFFKSSTTAPVRIAKNETEHNDESVANSVQEFNPSALKEPSALPTQNPGTAPSQIPFVDEVLEKTFQQEEVVVDPSESQRATASYFQGTTSSLPVPVETRSAVQDISDPQAIPDFAKTVVQDLTTEMPPPIATSMAIQTHTGTQAISSGAYSMVQELGSENQLSNEILSMPNQIPPLEQKVPEDLNAQEQSITGQTLKMAAEQVTLPPAQKMLLRNFMMQTITMERERLSKKKKRK</sequence>
<feature type="compositionally biased region" description="Polar residues" evidence="1">
    <location>
        <begin position="57"/>
        <end position="66"/>
    </location>
</feature>
<protein>
    <submittedName>
        <fullName evidence="3">Uncharacterized protein</fullName>
    </submittedName>
</protein>
<dbReference type="AlphaFoldDB" id="A0A914XGU8"/>